<evidence type="ECO:0000256" key="1">
    <source>
        <dbReference type="SAM" id="MobiDB-lite"/>
    </source>
</evidence>
<name>E7RKU4_9BACL</name>
<reference evidence="2 3" key="1">
    <citation type="journal article" date="2011" name="J. Bacteriol.">
        <title>The Draft Genome of Planococcus donghaensis MPA1U2 Reveals Nonsporulation Pathways Controlled by a Conserved Spo0A Regulon.</title>
        <authorList>
            <person name="Pearson M.D."/>
            <person name="Noller H.F."/>
        </authorList>
    </citation>
    <scope>NUCLEOTIDE SEQUENCE [LARGE SCALE GENOMIC DNA]</scope>
    <source>
        <strain evidence="2 3">MPA1U2</strain>
    </source>
</reference>
<dbReference type="Proteomes" id="UP000003052">
    <property type="component" value="Unassembled WGS sequence"/>
</dbReference>
<dbReference type="EMBL" id="AEPB01000058">
    <property type="protein sequence ID" value="EGA88380.1"/>
    <property type="molecule type" value="Genomic_DNA"/>
</dbReference>
<evidence type="ECO:0000313" key="2">
    <source>
        <dbReference type="EMBL" id="EGA88380.1"/>
    </source>
</evidence>
<gene>
    <name evidence="2" type="ORF">GPDM_15714</name>
</gene>
<accession>E7RKU4</accession>
<protein>
    <submittedName>
        <fullName evidence="2">Uncharacterized protein</fullName>
    </submittedName>
</protein>
<dbReference type="RefSeq" id="WP_008432829.1">
    <property type="nucleotide sequence ID" value="NZ_AEPB01000058.1"/>
</dbReference>
<comment type="caution">
    <text evidence="2">The sequence shown here is derived from an EMBL/GenBank/DDBJ whole genome shotgun (WGS) entry which is preliminary data.</text>
</comment>
<dbReference type="AlphaFoldDB" id="E7RKU4"/>
<feature type="region of interest" description="Disordered" evidence="1">
    <location>
        <begin position="29"/>
        <end position="56"/>
    </location>
</feature>
<sequence length="56" mass="6643">MERKVLDPQEVERRLDEDFNAILNMIGEGSPDFAADEENEMLKERRREEVKAKDLH</sequence>
<feature type="compositionally biased region" description="Basic and acidic residues" evidence="1">
    <location>
        <begin position="40"/>
        <end position="56"/>
    </location>
</feature>
<proteinExistence type="predicted"/>
<organism evidence="2 3">
    <name type="scientific">Planococcus donghaensis MPA1U2</name>
    <dbReference type="NCBI Taxonomy" id="933115"/>
    <lineage>
        <taxon>Bacteria</taxon>
        <taxon>Bacillati</taxon>
        <taxon>Bacillota</taxon>
        <taxon>Bacilli</taxon>
        <taxon>Bacillales</taxon>
        <taxon>Caryophanaceae</taxon>
        <taxon>Planococcus</taxon>
    </lineage>
</organism>
<evidence type="ECO:0000313" key="3">
    <source>
        <dbReference type="Proteomes" id="UP000003052"/>
    </source>
</evidence>